<name>A0A841D0G3_PLAVE</name>
<keyword evidence="2" id="KW-1185">Reference proteome</keyword>
<organism evidence="1 2">
    <name type="scientific">Planomonospora venezuelensis</name>
    <dbReference type="NCBI Taxonomy" id="1999"/>
    <lineage>
        <taxon>Bacteria</taxon>
        <taxon>Bacillati</taxon>
        <taxon>Actinomycetota</taxon>
        <taxon>Actinomycetes</taxon>
        <taxon>Streptosporangiales</taxon>
        <taxon>Streptosporangiaceae</taxon>
        <taxon>Planomonospora</taxon>
    </lineage>
</organism>
<proteinExistence type="predicted"/>
<sequence length="127" mass="13778">MTSKADPAAVDSVRSIGKVLGEDVTEGTWEGTTEVQNELVMDVGGNSAQDALSRAEHLLAGRGWEKVSKSPEWLIMKSIEWSDVYVSVNTYNHLNVGIYSEKIVKVIEGIGTGLENILFICVDPGPK</sequence>
<reference evidence="1 2" key="1">
    <citation type="submission" date="2020-08" db="EMBL/GenBank/DDBJ databases">
        <title>Genomic Encyclopedia of Type Strains, Phase III (KMG-III): the genomes of soil and plant-associated and newly described type strains.</title>
        <authorList>
            <person name="Whitman W."/>
        </authorList>
    </citation>
    <scope>NUCLEOTIDE SEQUENCE [LARGE SCALE GENOMIC DNA]</scope>
    <source>
        <strain evidence="1 2">CECT 3303</strain>
    </source>
</reference>
<evidence type="ECO:0000313" key="2">
    <source>
        <dbReference type="Proteomes" id="UP000562352"/>
    </source>
</evidence>
<comment type="caution">
    <text evidence="1">The sequence shown here is derived from an EMBL/GenBank/DDBJ whole genome shotgun (WGS) entry which is preliminary data.</text>
</comment>
<dbReference type="RefSeq" id="WP_184939239.1">
    <property type="nucleotide sequence ID" value="NZ_BAAAWZ010000001.1"/>
</dbReference>
<dbReference type="EMBL" id="JACHJJ010000003">
    <property type="protein sequence ID" value="MBB5962014.1"/>
    <property type="molecule type" value="Genomic_DNA"/>
</dbReference>
<accession>A0A841D0G3</accession>
<protein>
    <submittedName>
        <fullName evidence="1">Uncharacterized protein</fullName>
    </submittedName>
</protein>
<gene>
    <name evidence="1" type="ORF">FHS22_001273</name>
</gene>
<dbReference type="AlphaFoldDB" id="A0A841D0G3"/>
<dbReference type="Proteomes" id="UP000562352">
    <property type="component" value="Unassembled WGS sequence"/>
</dbReference>
<evidence type="ECO:0000313" key="1">
    <source>
        <dbReference type="EMBL" id="MBB5962014.1"/>
    </source>
</evidence>